<organism evidence="3 4">
    <name type="scientific">Torulaspora globosa</name>
    <dbReference type="NCBI Taxonomy" id="48254"/>
    <lineage>
        <taxon>Eukaryota</taxon>
        <taxon>Fungi</taxon>
        <taxon>Dikarya</taxon>
        <taxon>Ascomycota</taxon>
        <taxon>Saccharomycotina</taxon>
        <taxon>Saccharomycetes</taxon>
        <taxon>Saccharomycetales</taxon>
        <taxon>Saccharomycetaceae</taxon>
        <taxon>Torulaspora</taxon>
    </lineage>
</organism>
<dbReference type="AlphaFoldDB" id="A0A7G3ZK80"/>
<dbReference type="GO" id="GO:0006334">
    <property type="term" value="P:nucleosome assembly"/>
    <property type="evidence" value="ECO:0007669"/>
    <property type="project" value="InterPro"/>
</dbReference>
<evidence type="ECO:0000313" key="3">
    <source>
        <dbReference type="EMBL" id="QLL33916.1"/>
    </source>
</evidence>
<protein>
    <submittedName>
        <fullName evidence="3">Uncharacterized protein</fullName>
    </submittedName>
</protein>
<dbReference type="OrthoDB" id="19419at2759"/>
<dbReference type="SUPFAM" id="SSF143113">
    <property type="entry name" value="NAP-like"/>
    <property type="match status" value="1"/>
</dbReference>
<dbReference type="PANTHER" id="PTHR11875">
    <property type="entry name" value="TESTIS-SPECIFIC Y-ENCODED PROTEIN"/>
    <property type="match status" value="1"/>
</dbReference>
<evidence type="ECO:0000256" key="2">
    <source>
        <dbReference type="SAM" id="Coils"/>
    </source>
</evidence>
<keyword evidence="2" id="KW-0175">Coiled coil</keyword>
<gene>
    <name evidence="3" type="ORF">HG536_0F02410</name>
</gene>
<name>A0A7G3ZK80_9SACH</name>
<dbReference type="GeneID" id="59327131"/>
<dbReference type="KEGG" id="tgb:HG536_0F02410"/>
<evidence type="ECO:0000256" key="1">
    <source>
        <dbReference type="ARBA" id="ARBA00009947"/>
    </source>
</evidence>
<keyword evidence="4" id="KW-1185">Reference proteome</keyword>
<dbReference type="Gene3D" id="3.30.1120.90">
    <property type="entry name" value="Nucleosome assembly protein"/>
    <property type="match status" value="2"/>
</dbReference>
<dbReference type="RefSeq" id="XP_037140590.1">
    <property type="nucleotide sequence ID" value="XM_037284694.1"/>
</dbReference>
<feature type="coiled-coil region" evidence="2">
    <location>
        <begin position="7"/>
        <end position="34"/>
    </location>
</feature>
<dbReference type="Proteomes" id="UP000515788">
    <property type="component" value="Chromosome 6"/>
</dbReference>
<dbReference type="EMBL" id="CP059251">
    <property type="protein sequence ID" value="QLL33916.1"/>
    <property type="molecule type" value="Genomic_DNA"/>
</dbReference>
<accession>A0A7G3ZK80</accession>
<dbReference type="InterPro" id="IPR037231">
    <property type="entry name" value="NAP-like_sf"/>
</dbReference>
<sequence length="200" mass="22900">MSDEAALSAALSDLADCEEDVEKAEEDIELYRLKKLAPLYLHRDEIIQKIPGFWRVVLSQHDEFADHIKASDFEYVDAIKSITVHWKTFQDYEIEFSFNAIEGKLKDQTIRKHFLLKDEQLTSEPVDIGVPATAERKSFVDWFNWTGVSNAKEFPDGGELAALFSEDIYPYCVKYYTEAQRDVEDEESAGSSSEGELILD</sequence>
<dbReference type="InterPro" id="IPR002164">
    <property type="entry name" value="NAP_family"/>
</dbReference>
<proteinExistence type="inferred from homology"/>
<evidence type="ECO:0000313" key="4">
    <source>
        <dbReference type="Proteomes" id="UP000515788"/>
    </source>
</evidence>
<reference evidence="3 4" key="1">
    <citation type="submission" date="2020-06" db="EMBL/GenBank/DDBJ databases">
        <title>The yeast mating-type switching endonuclease HO is a domesticated member of an unorthodox homing genetic element family.</title>
        <authorList>
            <person name="Coughlan A.Y."/>
            <person name="Lombardi L."/>
            <person name="Braun-Galleani S."/>
            <person name="Martos A.R."/>
            <person name="Galeote V."/>
            <person name="Bigey F."/>
            <person name="Dequin S."/>
            <person name="Byrne K.P."/>
            <person name="Wolfe K.H."/>
        </authorList>
    </citation>
    <scope>NUCLEOTIDE SEQUENCE [LARGE SCALE GENOMIC DNA]</scope>
    <source>
        <strain evidence="3 4">CBS764</strain>
    </source>
</reference>
<dbReference type="GO" id="GO:0005634">
    <property type="term" value="C:nucleus"/>
    <property type="evidence" value="ECO:0007669"/>
    <property type="project" value="InterPro"/>
</dbReference>
<comment type="similarity">
    <text evidence="1">Belongs to the nucleosome assembly protein (NAP) family.</text>
</comment>